<proteinExistence type="predicted"/>
<dbReference type="GO" id="GO:0016740">
    <property type="term" value="F:transferase activity"/>
    <property type="evidence" value="ECO:0007669"/>
    <property type="project" value="UniProtKB-KW"/>
</dbReference>
<accession>A0A2L0F009</accession>
<dbReference type="Pfam" id="PF13417">
    <property type="entry name" value="GST_N_3"/>
    <property type="match status" value="1"/>
</dbReference>
<dbReference type="PROSITE" id="PS50404">
    <property type="entry name" value="GST_NTER"/>
    <property type="match status" value="1"/>
</dbReference>
<protein>
    <submittedName>
        <fullName evidence="2">Glutathione S-transferase</fullName>
    </submittedName>
</protein>
<dbReference type="Proteomes" id="UP000238348">
    <property type="component" value="Chromosome"/>
</dbReference>
<dbReference type="InterPro" id="IPR036282">
    <property type="entry name" value="Glutathione-S-Trfase_C_sf"/>
</dbReference>
<dbReference type="SUPFAM" id="SSF52833">
    <property type="entry name" value="Thioredoxin-like"/>
    <property type="match status" value="1"/>
</dbReference>
<gene>
    <name evidence="2" type="primary">gst</name>
    <name evidence="2" type="ORF">SOCE26_062870</name>
</gene>
<dbReference type="AlphaFoldDB" id="A0A2L0F009"/>
<dbReference type="SUPFAM" id="SSF47616">
    <property type="entry name" value="GST C-terminal domain-like"/>
    <property type="match status" value="1"/>
</dbReference>
<dbReference type="InterPro" id="IPR004045">
    <property type="entry name" value="Glutathione_S-Trfase_N"/>
</dbReference>
<dbReference type="Pfam" id="PF13410">
    <property type="entry name" value="GST_C_2"/>
    <property type="match status" value="1"/>
</dbReference>
<evidence type="ECO:0000313" key="3">
    <source>
        <dbReference type="Proteomes" id="UP000238348"/>
    </source>
</evidence>
<keyword evidence="2" id="KW-0808">Transferase</keyword>
<dbReference type="EMBL" id="CP012673">
    <property type="protein sequence ID" value="AUX44819.1"/>
    <property type="molecule type" value="Genomic_DNA"/>
</dbReference>
<dbReference type="OrthoDB" id="5242791at2"/>
<dbReference type="RefSeq" id="WP_104983285.1">
    <property type="nucleotide sequence ID" value="NZ_CP012673.1"/>
</dbReference>
<dbReference type="CDD" id="cd00570">
    <property type="entry name" value="GST_N_family"/>
    <property type="match status" value="1"/>
</dbReference>
<dbReference type="InterPro" id="IPR036249">
    <property type="entry name" value="Thioredoxin-like_sf"/>
</dbReference>
<reference evidence="2 3" key="1">
    <citation type="submission" date="2015-09" db="EMBL/GenBank/DDBJ databases">
        <title>Sorangium comparison.</title>
        <authorList>
            <person name="Zaburannyi N."/>
            <person name="Bunk B."/>
            <person name="Overmann J."/>
            <person name="Mueller R."/>
        </authorList>
    </citation>
    <scope>NUCLEOTIDE SEQUENCE [LARGE SCALE GENOMIC DNA]</scope>
    <source>
        <strain evidence="2 3">So ce26</strain>
    </source>
</reference>
<dbReference type="Gene3D" id="1.20.1050.10">
    <property type="match status" value="1"/>
</dbReference>
<evidence type="ECO:0000259" key="1">
    <source>
        <dbReference type="PROSITE" id="PS50404"/>
    </source>
</evidence>
<sequence>MSEPGAGAPFRLITIPFSHYCEKARWALDRAGVPYREETYPPLGHAVPALRAGGGRTVPVLVTRAGALGDSTDILRYADEFVPAEHALFFREPDPRRDDVASLEERFDRELGPATRRVVYHHLLPDEALSYTLLARSFPTPEGAAAPFWLRRGAFRAYFPAVRALMNRAMRIDAASAERSRGRIRAVFDAVNERLRDGRPFLAGDRFSAADLTFASLAAPALLPEGYPVPLPVPGDLPAALRALVEALRAEPAGAFALRLYREQRALKVGETRAA</sequence>
<name>A0A2L0F009_SORCE</name>
<feature type="domain" description="GST N-terminal" evidence="1">
    <location>
        <begin position="8"/>
        <end position="86"/>
    </location>
</feature>
<organism evidence="2 3">
    <name type="scientific">Sorangium cellulosum</name>
    <name type="common">Polyangium cellulosum</name>
    <dbReference type="NCBI Taxonomy" id="56"/>
    <lineage>
        <taxon>Bacteria</taxon>
        <taxon>Pseudomonadati</taxon>
        <taxon>Myxococcota</taxon>
        <taxon>Polyangia</taxon>
        <taxon>Polyangiales</taxon>
        <taxon>Polyangiaceae</taxon>
        <taxon>Sorangium</taxon>
    </lineage>
</organism>
<dbReference type="Gene3D" id="3.40.30.10">
    <property type="entry name" value="Glutaredoxin"/>
    <property type="match status" value="1"/>
</dbReference>
<evidence type="ECO:0000313" key="2">
    <source>
        <dbReference type="EMBL" id="AUX44819.1"/>
    </source>
</evidence>